<dbReference type="RefSeq" id="WP_068622135.1">
    <property type="nucleotide sequence ID" value="NZ_FJNB01000005.1"/>
</dbReference>
<dbReference type="Pfam" id="PF08532">
    <property type="entry name" value="Glyco_hydro_42M"/>
    <property type="match status" value="1"/>
</dbReference>
<dbReference type="Gene3D" id="3.40.50.1110">
    <property type="entry name" value="SGNH hydrolase"/>
    <property type="match status" value="1"/>
</dbReference>
<reference evidence="10 12" key="1">
    <citation type="submission" date="2016-02" db="EMBL/GenBank/DDBJ databases">
        <authorList>
            <person name="Wen L."/>
            <person name="He K."/>
            <person name="Yang H."/>
        </authorList>
    </citation>
    <scope>NUCLEOTIDE SEQUENCE [LARGE SCALE GENOMIC DNA]</scope>
    <source>
        <strain evidence="10">Trichococcus_R210</strain>
    </source>
</reference>
<feature type="domain" description="Glycoside hydrolase family 42 N-terminal" evidence="8">
    <location>
        <begin position="224"/>
        <end position="586"/>
    </location>
</feature>
<keyword evidence="7" id="KW-0326">Glycosidase</keyword>
<evidence type="ECO:0000256" key="2">
    <source>
        <dbReference type="ARBA" id="ARBA00005940"/>
    </source>
</evidence>
<evidence type="ECO:0000313" key="10">
    <source>
        <dbReference type="EMBL" id="CZQ91669.1"/>
    </source>
</evidence>
<evidence type="ECO:0000256" key="3">
    <source>
        <dbReference type="ARBA" id="ARBA00012756"/>
    </source>
</evidence>
<evidence type="ECO:0000259" key="9">
    <source>
        <dbReference type="Pfam" id="PF08532"/>
    </source>
</evidence>
<dbReference type="SUPFAM" id="SSF51445">
    <property type="entry name" value="(Trans)glycosidases"/>
    <property type="match status" value="1"/>
</dbReference>
<accession>A0A143YL93</accession>
<dbReference type="PANTHER" id="PTHR36447:SF2">
    <property type="entry name" value="BETA-GALACTOSIDASE YESZ"/>
    <property type="match status" value="1"/>
</dbReference>
<protein>
    <recommendedName>
        <fullName evidence="3">beta-galactosidase</fullName>
        <ecNumber evidence="3">3.2.1.23</ecNumber>
    </recommendedName>
</protein>
<keyword evidence="13" id="KW-1185">Reference proteome</keyword>
<dbReference type="GO" id="GO:0004565">
    <property type="term" value="F:beta-galactosidase activity"/>
    <property type="evidence" value="ECO:0007669"/>
    <property type="project" value="UniProtKB-EC"/>
</dbReference>
<comment type="similarity">
    <text evidence="2">Belongs to the glycosyl hydrolase 42 family.</text>
</comment>
<dbReference type="SUPFAM" id="SSF52266">
    <property type="entry name" value="SGNH hydrolase"/>
    <property type="match status" value="1"/>
</dbReference>
<dbReference type="InterPro" id="IPR036514">
    <property type="entry name" value="SGNH_hydro_sf"/>
</dbReference>
<dbReference type="EMBL" id="FJNB01000005">
    <property type="protein sequence ID" value="CZQ91669.1"/>
    <property type="molecule type" value="Genomic_DNA"/>
</dbReference>
<evidence type="ECO:0000259" key="8">
    <source>
        <dbReference type="Pfam" id="PF02449"/>
    </source>
</evidence>
<evidence type="ECO:0000256" key="6">
    <source>
        <dbReference type="ARBA" id="ARBA00022833"/>
    </source>
</evidence>
<organism evidence="10 12">
    <name type="scientific">Trichococcus ilyis</name>
    <dbReference type="NCBI Taxonomy" id="640938"/>
    <lineage>
        <taxon>Bacteria</taxon>
        <taxon>Bacillati</taxon>
        <taxon>Bacillota</taxon>
        <taxon>Bacilli</taxon>
        <taxon>Lactobacillales</taxon>
        <taxon>Carnobacteriaceae</taxon>
        <taxon>Trichococcus</taxon>
    </lineage>
</organism>
<keyword evidence="6" id="KW-0862">Zinc</keyword>
<dbReference type="CDD" id="cd03143">
    <property type="entry name" value="A4_beta-galactosidase_middle_domain"/>
    <property type="match status" value="1"/>
</dbReference>
<comment type="catalytic activity">
    <reaction evidence="1">
        <text>Hydrolysis of terminal non-reducing beta-D-galactose residues in beta-D-galactosides.</text>
        <dbReference type="EC" id="3.2.1.23"/>
    </reaction>
</comment>
<dbReference type="CDD" id="cd01821">
    <property type="entry name" value="Rhamnogalacturan_acetylesterase_like"/>
    <property type="match status" value="1"/>
</dbReference>
<keyword evidence="5" id="KW-0378">Hydrolase</keyword>
<proteinExistence type="inferred from homology"/>
<evidence type="ECO:0000313" key="13">
    <source>
        <dbReference type="Proteomes" id="UP000199280"/>
    </source>
</evidence>
<dbReference type="InterPro" id="IPR001087">
    <property type="entry name" value="GDSL"/>
</dbReference>
<dbReference type="Gene3D" id="3.20.20.80">
    <property type="entry name" value="Glycosidases"/>
    <property type="match status" value="1"/>
</dbReference>
<evidence type="ECO:0000256" key="4">
    <source>
        <dbReference type="ARBA" id="ARBA00022723"/>
    </source>
</evidence>
<name>A0A143YL93_9LACT</name>
<feature type="domain" description="Beta-galactosidase trimerisation" evidence="9">
    <location>
        <begin position="603"/>
        <end position="699"/>
    </location>
</feature>
<dbReference type="SUPFAM" id="SSF52317">
    <property type="entry name" value="Class I glutamine amidotransferase-like"/>
    <property type="match status" value="1"/>
</dbReference>
<dbReference type="GO" id="GO:0009341">
    <property type="term" value="C:beta-galactosidase complex"/>
    <property type="evidence" value="ECO:0007669"/>
    <property type="project" value="InterPro"/>
</dbReference>
<reference evidence="11 13" key="2">
    <citation type="submission" date="2016-10" db="EMBL/GenBank/DDBJ databases">
        <authorList>
            <person name="Varghese N."/>
            <person name="Submissions S."/>
        </authorList>
    </citation>
    <scope>NUCLEOTIDE SEQUENCE [LARGE SCALE GENOMIC DNA]</scope>
    <source>
        <strain evidence="11 13">DSM 22150</strain>
    </source>
</reference>
<dbReference type="OrthoDB" id="9800974at2"/>
<dbReference type="EMBL" id="FNYT01000003">
    <property type="protein sequence ID" value="SEI75937.1"/>
    <property type="molecule type" value="Genomic_DNA"/>
</dbReference>
<dbReference type="GO" id="GO:0046872">
    <property type="term" value="F:metal ion binding"/>
    <property type="evidence" value="ECO:0007669"/>
    <property type="project" value="UniProtKB-KW"/>
</dbReference>
<dbReference type="Pfam" id="PF02449">
    <property type="entry name" value="Glyco_hydro_42"/>
    <property type="match status" value="1"/>
</dbReference>
<dbReference type="InterPro" id="IPR013738">
    <property type="entry name" value="Beta_galactosidase_Trimer"/>
</dbReference>
<dbReference type="EC" id="3.2.1.23" evidence="3"/>
<dbReference type="Proteomes" id="UP000076878">
    <property type="component" value="Unassembled WGS sequence"/>
</dbReference>
<dbReference type="GO" id="GO:0016788">
    <property type="term" value="F:hydrolase activity, acting on ester bonds"/>
    <property type="evidence" value="ECO:0007669"/>
    <property type="project" value="InterPro"/>
</dbReference>
<sequence length="881" mass="101124">MKVLLAGDSTVATYSQEFAPMMGWGEALVAQLGDTAEVINFAKPGSTTRSFMEEGLFEQLLEKVDEDALVLFQFGHNDQNPANGVKLNEYYLRLQRMIAEVRVKKGQPILCTPVERRVNGNGRAVQTLEAFLPICRRLAEEAEIPLLDLNRYTFYLYREYGLEGAKQLFMWLGRGEQATYPMGSMDDTHFREKGAHEIARYVKIRLQEFLRQGPLFKKHYYGACMYPEVWSWEIFEQDVVHMQEIGMNFARFGEFAWKTIEPEEGRFDLSLFERALETFQKHEIDVCLCIPTPTPPRWFTRKYPRALIKNADGTVMVHGSRQHVCTNNEDFRRYAYRMTRKVASLAEKYPNVIAIQLDNEFKCHVDLCYCDTCRTRWHKHLEEAYGTVDNLNQLWGTQVWSEAYDCFEDIVLPTRTPFLHNSSLMNAFRKFTALTLNEFAHDLGHFVRMETAVPITHNSAFGFNLMNDHLFADLDVAGFDTYPSADNYPAFLLNVDRWRNVRKHSNESLLLETTTAHTGHLENHVTPHPTGFITAEMFIGYAGNLKSFSYWHFRSHRHGGEQPHSAVVTAWGEPDLGYDDVVRSGKLAQEMQPHLVESEYRKAKIAFMYSDHAKRFFTIDHGGCQDHRELVTDYYSSLIKVGIRLEVIQENSDYTGYEVLIVPFVRWISATVLEKLQAFVAGGGKLILGPMTGDRTEELAWPDRNGLDRIGEWLEFSGVRQFSVKNHAYPGTYQGMQGNMDRLVTTFRCPKGWEPLISGPDGETLAAKMTLENGEIIYLGGLPQELNGSTLWKSFILDEINPYETDRHLLSVSEGIVKYRRETADQVQLYLTNMTRTESEFTLLQETTDLLTGKLYATGNHLLDSYSYVILAFPKTGESDQ</sequence>
<evidence type="ECO:0000313" key="12">
    <source>
        <dbReference type="Proteomes" id="UP000076878"/>
    </source>
</evidence>
<dbReference type="Pfam" id="PF00657">
    <property type="entry name" value="Lipase_GDSL"/>
    <property type="match status" value="1"/>
</dbReference>
<dbReference type="InterPro" id="IPR013529">
    <property type="entry name" value="Glyco_hydro_42_N"/>
</dbReference>
<dbReference type="InterPro" id="IPR017853">
    <property type="entry name" value="GH"/>
</dbReference>
<dbReference type="AlphaFoldDB" id="A0A143YL93"/>
<dbReference type="Gene3D" id="3.40.50.880">
    <property type="match status" value="1"/>
</dbReference>
<evidence type="ECO:0000256" key="7">
    <source>
        <dbReference type="ARBA" id="ARBA00023295"/>
    </source>
</evidence>
<keyword evidence="4" id="KW-0479">Metal-binding</keyword>
<evidence type="ECO:0000313" key="11">
    <source>
        <dbReference type="EMBL" id="SEI75937.1"/>
    </source>
</evidence>
<evidence type="ECO:0000256" key="5">
    <source>
        <dbReference type="ARBA" id="ARBA00022801"/>
    </source>
</evidence>
<dbReference type="InterPro" id="IPR003476">
    <property type="entry name" value="Glyco_hydro_42"/>
</dbReference>
<evidence type="ECO:0000256" key="1">
    <source>
        <dbReference type="ARBA" id="ARBA00001412"/>
    </source>
</evidence>
<dbReference type="PANTHER" id="PTHR36447">
    <property type="entry name" value="BETA-GALACTOSIDASE GANA"/>
    <property type="match status" value="1"/>
</dbReference>
<dbReference type="STRING" id="640938.TR210_983"/>
<dbReference type="Proteomes" id="UP000199280">
    <property type="component" value="Unassembled WGS sequence"/>
</dbReference>
<dbReference type="GO" id="GO:0005975">
    <property type="term" value="P:carbohydrate metabolic process"/>
    <property type="evidence" value="ECO:0007669"/>
    <property type="project" value="InterPro"/>
</dbReference>
<gene>
    <name evidence="11" type="ORF">SAMN05216375_103115</name>
    <name evidence="10" type="ORF">TR210_983</name>
</gene>
<dbReference type="InterPro" id="IPR029062">
    <property type="entry name" value="Class_I_gatase-like"/>
</dbReference>
<dbReference type="InterPro" id="IPR037459">
    <property type="entry name" value="RhgT-like"/>
</dbReference>